<name>A0ABY8B8R9_9BURK</name>
<dbReference type="PROSITE" id="PS51257">
    <property type="entry name" value="PROKAR_LIPOPROTEIN"/>
    <property type="match status" value="1"/>
</dbReference>
<evidence type="ECO:0000259" key="4">
    <source>
        <dbReference type="Pfam" id="PF13399"/>
    </source>
</evidence>
<reference evidence="5 6" key="1">
    <citation type="submission" date="2023-02" db="EMBL/GenBank/DDBJ databases">
        <title>Gemone sequence of Telluria chitinolytica ACM 3522T.</title>
        <authorList>
            <person name="Frediansyah A."/>
            <person name="Miess H."/>
            <person name="Gross H."/>
        </authorList>
    </citation>
    <scope>NUCLEOTIDE SEQUENCE [LARGE SCALE GENOMIC DNA]</scope>
    <source>
        <strain evidence="5 6">ACM 3522</strain>
    </source>
</reference>
<keyword evidence="6" id="KW-1185">Reference proteome</keyword>
<feature type="region of interest" description="Disordered" evidence="2">
    <location>
        <begin position="310"/>
        <end position="337"/>
    </location>
</feature>
<dbReference type="Pfam" id="PF13432">
    <property type="entry name" value="TPR_16"/>
    <property type="match status" value="1"/>
</dbReference>
<evidence type="ECO:0000256" key="1">
    <source>
        <dbReference type="PROSITE-ProRule" id="PRU00339"/>
    </source>
</evidence>
<evidence type="ECO:0000313" key="6">
    <source>
        <dbReference type="Proteomes" id="UP001216510"/>
    </source>
</evidence>
<feature type="domain" description="LytR/CpsA/Psr regulator C-terminal" evidence="4">
    <location>
        <begin position="244"/>
        <end position="330"/>
    </location>
</feature>
<dbReference type="Proteomes" id="UP001216510">
    <property type="component" value="Chromosome"/>
</dbReference>
<dbReference type="SMART" id="SM00028">
    <property type="entry name" value="TPR"/>
    <property type="match status" value="3"/>
</dbReference>
<dbReference type="InterPro" id="IPR027381">
    <property type="entry name" value="LytR/CpsA/Psr_C"/>
</dbReference>
<keyword evidence="3" id="KW-0732">Signal</keyword>
<keyword evidence="1" id="KW-0802">TPR repeat</keyword>
<dbReference type="InterPro" id="IPR019734">
    <property type="entry name" value="TPR_rpt"/>
</dbReference>
<accession>A0ABY8B8R9</accession>
<organism evidence="5 6">
    <name type="scientific">Pseudoduganella chitinolytica</name>
    <dbReference type="NCBI Taxonomy" id="34070"/>
    <lineage>
        <taxon>Bacteria</taxon>
        <taxon>Pseudomonadati</taxon>
        <taxon>Pseudomonadota</taxon>
        <taxon>Betaproteobacteria</taxon>
        <taxon>Burkholderiales</taxon>
        <taxon>Oxalobacteraceae</taxon>
        <taxon>Telluria group</taxon>
        <taxon>Pseudoduganella</taxon>
    </lineage>
</organism>
<evidence type="ECO:0000256" key="2">
    <source>
        <dbReference type="SAM" id="MobiDB-lite"/>
    </source>
</evidence>
<protein>
    <submittedName>
        <fullName evidence="5">Tetratricopeptide repeat protein</fullName>
    </submittedName>
</protein>
<gene>
    <name evidence="5" type="ORF">PX653_23365</name>
</gene>
<dbReference type="PROSITE" id="PS50005">
    <property type="entry name" value="TPR"/>
    <property type="match status" value="1"/>
</dbReference>
<dbReference type="InterPro" id="IPR011990">
    <property type="entry name" value="TPR-like_helical_dom_sf"/>
</dbReference>
<dbReference type="RefSeq" id="WP_277415077.1">
    <property type="nucleotide sequence ID" value="NZ_CP119083.1"/>
</dbReference>
<evidence type="ECO:0000313" key="5">
    <source>
        <dbReference type="EMBL" id="WEF32324.1"/>
    </source>
</evidence>
<dbReference type="SUPFAM" id="SSF48452">
    <property type="entry name" value="TPR-like"/>
    <property type="match status" value="1"/>
</dbReference>
<sequence length="337" mass="35289">MKMTSRIMAVAWTGTMLLACGTPRQADNAAVPVVAPVDSAESLYVQGRVAHGARQPQQARSAYQDALRRDPAHRGAANGLAVLQAEEGDVAGAIARWRALLATQPAPAGTERAFLLGNLGYALFLQGARAEAVAVLEQACVLDPSQSLAWEHLGAVLETAGQTERAVRMMKQARALREHDLRQDATVAGAAVALPPPAALVPSPSLWPADLARTEVRSVGAAVVEVHRIVAAPARQPGATTSGLRLEISNGNGVRGMAAAWARDARIGAMQWEAVRLTNTRPFGVRVTRIEYGADGAAVAQVLSARLGLPAPRSSPGAGTADLRIVLGHDRRKPAAP</sequence>
<proteinExistence type="predicted"/>
<feature type="repeat" description="TPR" evidence="1">
    <location>
        <begin position="147"/>
        <end position="180"/>
    </location>
</feature>
<dbReference type="EMBL" id="CP119083">
    <property type="protein sequence ID" value="WEF32324.1"/>
    <property type="molecule type" value="Genomic_DNA"/>
</dbReference>
<feature type="chain" id="PRO_5046566054" evidence="3">
    <location>
        <begin position="27"/>
        <end position="337"/>
    </location>
</feature>
<dbReference type="Gene3D" id="1.25.40.1040">
    <property type="match status" value="1"/>
</dbReference>
<dbReference type="Gene3D" id="1.25.40.10">
    <property type="entry name" value="Tetratricopeptide repeat domain"/>
    <property type="match status" value="1"/>
</dbReference>
<evidence type="ECO:0000256" key="3">
    <source>
        <dbReference type="SAM" id="SignalP"/>
    </source>
</evidence>
<feature type="signal peptide" evidence="3">
    <location>
        <begin position="1"/>
        <end position="26"/>
    </location>
</feature>
<dbReference type="Pfam" id="PF13399">
    <property type="entry name" value="LytR_C"/>
    <property type="match status" value="1"/>
</dbReference>